<dbReference type="NCBIfam" id="NF010761">
    <property type="entry name" value="PRK14164.1"/>
    <property type="match status" value="1"/>
</dbReference>
<dbReference type="InterPro" id="IPR000740">
    <property type="entry name" value="GrpE"/>
</dbReference>
<protein>
    <recommendedName>
        <fullName evidence="3 4">Protein GrpE</fullName>
    </recommendedName>
    <alternativeName>
        <fullName evidence="3">HSP-70 cofactor</fullName>
    </alternativeName>
</protein>
<evidence type="ECO:0000313" key="8">
    <source>
        <dbReference type="EMBL" id="VZH86229.1"/>
    </source>
</evidence>
<dbReference type="GO" id="GO:0051082">
    <property type="term" value="F:unfolded protein binding"/>
    <property type="evidence" value="ECO:0007669"/>
    <property type="project" value="TreeGrafter"/>
</dbReference>
<keyword evidence="10" id="KW-1185">Reference proteome</keyword>
<dbReference type="EMBL" id="LR738855">
    <property type="protein sequence ID" value="VZH86229.1"/>
    <property type="molecule type" value="Genomic_DNA"/>
</dbReference>
<evidence type="ECO:0000256" key="2">
    <source>
        <dbReference type="ARBA" id="ARBA00023186"/>
    </source>
</evidence>
<sequence length="219" mass="23968">MSTTDNTNGDDRRPGQPEWDDEENNFEHLDATEVPAEEEALVESAGLDADTLADLEDAFDGVDASTEDPGATVGETSTLETELAERTEDLQRLSAEYANYRRRTDRERKVGVEAAKAKVLGELLPILDDLELAQKHGDLDEGPLKAFRDKFVSVVEGLGVSAFGAEGDEFDAERHEAVQDLSSGDDKVLGTVLRRGYQMNDRLLRTAMVIIADPAEDAQ</sequence>
<comment type="subcellular location">
    <subcellularLocation>
        <location evidence="3">Cytoplasm</location>
    </subcellularLocation>
</comment>
<dbReference type="InterPro" id="IPR009012">
    <property type="entry name" value="GrpE_head"/>
</dbReference>
<evidence type="ECO:0000313" key="7">
    <source>
        <dbReference type="EMBL" id="MDT9411871.1"/>
    </source>
</evidence>
<evidence type="ECO:0000256" key="4">
    <source>
        <dbReference type="RuleBase" id="RU000639"/>
    </source>
</evidence>
<keyword evidence="2 3" id="KW-0143">Chaperone</keyword>
<evidence type="ECO:0000313" key="10">
    <source>
        <dbReference type="Proteomes" id="UP001265983"/>
    </source>
</evidence>
<dbReference type="HAMAP" id="MF_01151">
    <property type="entry name" value="GrpE"/>
    <property type="match status" value="1"/>
</dbReference>
<dbReference type="Pfam" id="PF01025">
    <property type="entry name" value="GrpE"/>
    <property type="match status" value="1"/>
</dbReference>
<dbReference type="SUPFAM" id="SSF58014">
    <property type="entry name" value="Coiled-coil domain of nucleotide exchange factor GrpE"/>
    <property type="match status" value="1"/>
</dbReference>
<dbReference type="SUPFAM" id="SSF51064">
    <property type="entry name" value="Head domain of nucleotide exchange factor GrpE"/>
    <property type="match status" value="1"/>
</dbReference>
<dbReference type="GO" id="GO:0000774">
    <property type="term" value="F:adenyl-nucleotide exchange factor activity"/>
    <property type="evidence" value="ECO:0007669"/>
    <property type="project" value="InterPro"/>
</dbReference>
<dbReference type="Gene3D" id="2.30.22.10">
    <property type="entry name" value="Head domain of nucleotide exchange factor GrpE"/>
    <property type="match status" value="1"/>
</dbReference>
<dbReference type="GO" id="GO:0006457">
    <property type="term" value="P:protein folding"/>
    <property type="evidence" value="ECO:0007669"/>
    <property type="project" value="InterPro"/>
</dbReference>
<evidence type="ECO:0000256" key="6">
    <source>
        <dbReference type="SAM" id="MobiDB-lite"/>
    </source>
</evidence>
<dbReference type="Gene3D" id="3.90.20.20">
    <property type="match status" value="1"/>
</dbReference>
<dbReference type="InterPro" id="IPR013805">
    <property type="entry name" value="GrpE_CC"/>
</dbReference>
<accession>A0A6I8MGP8</accession>
<comment type="similarity">
    <text evidence="1 3 5">Belongs to the GrpE family.</text>
</comment>
<dbReference type="RefSeq" id="WP_155874260.1">
    <property type="nucleotide sequence ID" value="NZ_CP168248.1"/>
</dbReference>
<comment type="subunit">
    <text evidence="3">Homodimer.</text>
</comment>
<dbReference type="CDD" id="cd00446">
    <property type="entry name" value="GrpE"/>
    <property type="match status" value="1"/>
</dbReference>
<comment type="function">
    <text evidence="3 4">Participates actively in the response to hyperosmotic and heat shock by preventing the aggregation of stress-denatured proteins, in association with DnaK and GrpE. It is the nucleotide exchange factor for DnaK and may function as a thermosensor. Unfolded proteins bind initially to DnaJ; upon interaction with the DnaJ-bound protein, DnaK hydrolyzes its bound ATP, resulting in the formation of a stable complex. GrpE releases ADP from DnaK; ATP binding to DnaK triggers the release of the substrate protein, thus completing the reaction cycle. Several rounds of ATP-dependent interactions between DnaJ, DnaK and GrpE are required for fully efficient folding.</text>
</comment>
<evidence type="ECO:0000256" key="5">
    <source>
        <dbReference type="RuleBase" id="RU004478"/>
    </source>
</evidence>
<dbReference type="PANTHER" id="PTHR21237">
    <property type="entry name" value="GRPE PROTEIN"/>
    <property type="match status" value="1"/>
</dbReference>
<evidence type="ECO:0000256" key="3">
    <source>
        <dbReference type="HAMAP-Rule" id="MF_01151"/>
    </source>
</evidence>
<reference evidence="7 10" key="2">
    <citation type="submission" date="2023-03" db="EMBL/GenBank/DDBJ databases">
        <title>Whole genome sequence of the first Corynebacterium rouxii strains isolated in Brazil: a recent member of Corynebacterium diphtheriae complex.</title>
        <authorList>
            <person name="Vieira V."/>
            <person name="Ramos J.N."/>
            <person name="Araujo M.R.B."/>
            <person name="Baio P.V."/>
            <person name="Sant'Anna L.O."/>
            <person name="Veras J.F.C."/>
            <person name="Vieira E.M.D."/>
            <person name="Sousa M.A.B."/>
            <person name="Camargo C.H."/>
            <person name="Sacchi C.T."/>
            <person name="Campos K.R."/>
            <person name="Santos M.B.N."/>
            <person name="Bokermann S."/>
            <person name="Alvim L.B."/>
            <person name="Santos L.S."/>
            <person name="Mattos-Guaraldi A.L."/>
        </authorList>
    </citation>
    <scope>NUCLEOTIDE SEQUENCE [LARGE SCALE GENOMIC DNA]</scope>
    <source>
        <strain evidence="7 10">70862</strain>
    </source>
</reference>
<dbReference type="GO" id="GO:0005737">
    <property type="term" value="C:cytoplasm"/>
    <property type="evidence" value="ECO:0007669"/>
    <property type="project" value="UniProtKB-SubCell"/>
</dbReference>
<dbReference type="PANTHER" id="PTHR21237:SF23">
    <property type="entry name" value="GRPE PROTEIN HOMOLOG, MITOCHONDRIAL"/>
    <property type="match status" value="1"/>
</dbReference>
<gene>
    <name evidence="3 7" type="primary">grpE</name>
    <name evidence="8" type="ORF">FRC0190_02153</name>
    <name evidence="7" type="ORF">P8T80_10915</name>
</gene>
<organism evidence="8 9">
    <name type="scientific">Corynebacterium rouxii</name>
    <dbReference type="NCBI Taxonomy" id="2719119"/>
    <lineage>
        <taxon>Bacteria</taxon>
        <taxon>Bacillati</taxon>
        <taxon>Actinomycetota</taxon>
        <taxon>Actinomycetes</taxon>
        <taxon>Mycobacteriales</taxon>
        <taxon>Corynebacteriaceae</taxon>
        <taxon>Corynebacterium</taxon>
    </lineage>
</organism>
<evidence type="ECO:0000256" key="1">
    <source>
        <dbReference type="ARBA" id="ARBA00009054"/>
    </source>
</evidence>
<dbReference type="PROSITE" id="PS01071">
    <property type="entry name" value="GRPE"/>
    <property type="match status" value="1"/>
</dbReference>
<feature type="region of interest" description="Disordered" evidence="6">
    <location>
        <begin position="1"/>
        <end position="30"/>
    </location>
</feature>
<dbReference type="GO" id="GO:0051087">
    <property type="term" value="F:protein-folding chaperone binding"/>
    <property type="evidence" value="ECO:0007669"/>
    <property type="project" value="InterPro"/>
</dbReference>
<reference evidence="8 9" key="1">
    <citation type="submission" date="2019-11" db="EMBL/GenBank/DDBJ databases">
        <authorList>
            <person name="Brisse S."/>
        </authorList>
    </citation>
    <scope>NUCLEOTIDE SEQUENCE [LARGE SCALE GENOMIC DNA]</scope>
    <source>
        <strain evidence="8">FRC0190</strain>
    </source>
</reference>
<dbReference type="KEGG" id="crf:FRC0190_02153"/>
<keyword evidence="3 4" id="KW-0346">Stress response</keyword>
<dbReference type="PRINTS" id="PR00773">
    <property type="entry name" value="GRPEPROTEIN"/>
</dbReference>
<dbReference type="Proteomes" id="UP001265983">
    <property type="component" value="Unassembled WGS sequence"/>
</dbReference>
<dbReference type="GO" id="GO:0042803">
    <property type="term" value="F:protein homodimerization activity"/>
    <property type="evidence" value="ECO:0007669"/>
    <property type="project" value="InterPro"/>
</dbReference>
<name>A0A6I8MGP8_9CORY</name>
<dbReference type="AlphaFoldDB" id="A0A6I8MGP8"/>
<proteinExistence type="inferred from homology"/>
<dbReference type="EMBL" id="JARUHM010000014">
    <property type="protein sequence ID" value="MDT9411871.1"/>
    <property type="molecule type" value="Genomic_DNA"/>
</dbReference>
<dbReference type="Proteomes" id="UP000423525">
    <property type="component" value="Chromosome"/>
</dbReference>
<evidence type="ECO:0000313" key="9">
    <source>
        <dbReference type="Proteomes" id="UP000423525"/>
    </source>
</evidence>
<keyword evidence="3" id="KW-0963">Cytoplasm</keyword>
<feature type="region of interest" description="Disordered" evidence="6">
    <location>
        <begin position="59"/>
        <end position="82"/>
    </location>
</feature>